<evidence type="ECO:0000256" key="4">
    <source>
        <dbReference type="ARBA" id="ARBA00023026"/>
    </source>
</evidence>
<dbReference type="SMART" id="SM00636">
    <property type="entry name" value="Glyco_18"/>
    <property type="match status" value="1"/>
</dbReference>
<dbReference type="InterPro" id="IPR053214">
    <property type="entry name" value="LysM12-like"/>
</dbReference>
<keyword evidence="7" id="KW-0732">Signal</keyword>
<dbReference type="eggNOG" id="KOG2806">
    <property type="taxonomic scope" value="Eukaryota"/>
</dbReference>
<dbReference type="Pfam" id="PF00704">
    <property type="entry name" value="Glyco_hydro_18"/>
    <property type="match status" value="1"/>
</dbReference>
<evidence type="ECO:0000256" key="5">
    <source>
        <dbReference type="ARBA" id="ARBA00023295"/>
    </source>
</evidence>
<dbReference type="CDD" id="cd00118">
    <property type="entry name" value="LysM"/>
    <property type="match status" value="1"/>
</dbReference>
<evidence type="ECO:0000256" key="2">
    <source>
        <dbReference type="ARBA" id="ARBA00012729"/>
    </source>
</evidence>
<keyword evidence="3" id="KW-0147">Chitin-binding</keyword>
<name>A0A014P5K5_9HYPO</name>
<organism evidence="10 11">
    <name type="scientific">Metarhizium robertsii</name>
    <dbReference type="NCBI Taxonomy" id="568076"/>
    <lineage>
        <taxon>Eukaryota</taxon>
        <taxon>Fungi</taxon>
        <taxon>Dikarya</taxon>
        <taxon>Ascomycota</taxon>
        <taxon>Pezizomycotina</taxon>
        <taxon>Sordariomycetes</taxon>
        <taxon>Hypocreomycetidae</taxon>
        <taxon>Hypocreales</taxon>
        <taxon>Clavicipitaceae</taxon>
        <taxon>Metarhizium</taxon>
    </lineage>
</organism>
<dbReference type="Proteomes" id="UP000030151">
    <property type="component" value="Unassembled WGS sequence"/>
</dbReference>
<protein>
    <recommendedName>
        <fullName evidence="2">chitinase</fullName>
        <ecNumber evidence="2">3.2.1.14</ecNumber>
    </recommendedName>
</protein>
<dbReference type="EC" id="3.2.1.14" evidence="2"/>
<dbReference type="GO" id="GO:0008061">
    <property type="term" value="F:chitin binding"/>
    <property type="evidence" value="ECO:0007669"/>
    <property type="project" value="UniProtKB-KW"/>
</dbReference>
<dbReference type="InterPro" id="IPR036779">
    <property type="entry name" value="LysM_dom_sf"/>
</dbReference>
<feature type="signal peptide" evidence="7">
    <location>
        <begin position="1"/>
        <end position="22"/>
    </location>
</feature>
<feature type="domain" description="LysM" evidence="8">
    <location>
        <begin position="257"/>
        <end position="302"/>
    </location>
</feature>
<dbReference type="Gene3D" id="3.10.50.10">
    <property type="match status" value="1"/>
</dbReference>
<dbReference type="GO" id="GO:0008843">
    <property type="term" value="F:endochitinase activity"/>
    <property type="evidence" value="ECO:0007669"/>
    <property type="project" value="UniProtKB-EC"/>
</dbReference>
<sequence>MRLRAQHSWLPWLGSFSIALYAEVPRPGEKPCPAPCALSGLDTSNWTAYHSVNRLKFCNEPMLLDFSAHTPLKDKSKGHGIKACVLGNGGSDTPLTTSSSNKPSRTEAVNATKISVELAQWNALNAVDASNHLCRPQERAAVGIWIGALVRDDIFRAEVIRKFLEKMNSGEKREKQIAHLCDESHGADFGFGITVAYGDSALETVQEDVKAWADSTCIKNTPQTSQFGDVALTTMPPARRSRRSAPNNKLWSRGLCRSIGVGQGEGCYDLAEKCGISLNDFQKCNPGSNFCSSLQPKQPVCCSEGTLPKPEKGSDGSCAAYTVQGGDTCGSIAAFNGIQTSDVENLNKKTWGWFTCNNLQVMARTCLSDSYPPMPEPVPNAECGPTVPGTNNPAREVDLAGLNPCPLKACCNFGATAAQPAKFKRVAYFEGFSTKRSCIKTDSSQVNEDAYTHIHSAFIGLTQDWKIETSDTQYQWKHFKDLKMKMKKIASFGGWSFSAEAPNCDVFRSGMRPENRKTLATNIADFVTQNNLDGVDIDWYVEYPSATDIPGIPPGSKEDAPNYIKFLILLRSKLPKEKSVSIAAPAPMSRVLDYIVFMTYDLHGQWDYKKPWAAEGCPEGSCLRSHVNITETLNSLAMITKVGVSSYGTSFQMASSECTGPNCKFTGPESGAKKGPCTDTAGYISNAEIQQIVQNGAPGLKQYTDNSDSDVLVFGDNWVAYMTDDRKAKRTARYKDLNFGDVSDWAVDLGAFYPPIGGDPNNNGSVLPYSSMRPILQGCDKYEGQYVTQAWNEAGKIAWTHWQWGTRKDWDFWGDPGPIGQNIGNEYLIHFSGFLQHPINTYSYWYCHEKDRPGYDETQPECGPNTLAYTWDQPGAFFSFHYVVLCLTWWDFSRTKSLRDVENRANRDIPFQMKMENWKPIRTRTALHETYHWKDTDSNPRSGIAIYVMDTFHLSSPPTPGGGSVSAADNNEMEAKALDAPPAGWISPISFDPAVVKPDPKIGAYFMTEYGTAELYER</sequence>
<dbReference type="SUPFAM" id="SSF51445">
    <property type="entry name" value="(Trans)glycosidases"/>
    <property type="match status" value="1"/>
</dbReference>
<dbReference type="InterPro" id="IPR017853">
    <property type="entry name" value="GH"/>
</dbReference>
<dbReference type="InterPro" id="IPR018392">
    <property type="entry name" value="LysM"/>
</dbReference>
<dbReference type="SMART" id="SM00257">
    <property type="entry name" value="LysM"/>
    <property type="match status" value="2"/>
</dbReference>
<dbReference type="GO" id="GO:0005975">
    <property type="term" value="P:carbohydrate metabolic process"/>
    <property type="evidence" value="ECO:0007669"/>
    <property type="project" value="InterPro"/>
</dbReference>
<evidence type="ECO:0000256" key="6">
    <source>
        <dbReference type="ARBA" id="ARBA00044955"/>
    </source>
</evidence>
<evidence type="ECO:0000256" key="7">
    <source>
        <dbReference type="SAM" id="SignalP"/>
    </source>
</evidence>
<keyword evidence="4" id="KW-0843">Virulence</keyword>
<dbReference type="PANTHER" id="PTHR47700:SF2">
    <property type="entry name" value="CHITINASE"/>
    <property type="match status" value="1"/>
</dbReference>
<dbReference type="Gene3D" id="3.10.350.10">
    <property type="entry name" value="LysM domain"/>
    <property type="match status" value="2"/>
</dbReference>
<comment type="similarity">
    <text evidence="1">Belongs to the glycosyl hydrolase 18 family. Chitinase class V subfamily.</text>
</comment>
<feature type="domain" description="LysM" evidence="8">
    <location>
        <begin position="319"/>
        <end position="367"/>
    </location>
</feature>
<accession>A0A014P5K5</accession>
<dbReference type="PROSITE" id="PS51782">
    <property type="entry name" value="LYSM"/>
    <property type="match status" value="2"/>
</dbReference>
<dbReference type="InterPro" id="IPR029070">
    <property type="entry name" value="Chitinase_insertion_sf"/>
</dbReference>
<dbReference type="EMBL" id="JELW01000035">
    <property type="protein sequence ID" value="EXU97548.1"/>
    <property type="molecule type" value="Genomic_DNA"/>
</dbReference>
<evidence type="ECO:0000259" key="9">
    <source>
        <dbReference type="PROSITE" id="PS51910"/>
    </source>
</evidence>
<dbReference type="SUPFAM" id="SSF54556">
    <property type="entry name" value="Chitinase insertion domain"/>
    <property type="match status" value="1"/>
</dbReference>
<dbReference type="PROSITE" id="PS51910">
    <property type="entry name" value="GH18_2"/>
    <property type="match status" value="1"/>
</dbReference>
<comment type="caution">
    <text evidence="10">The sequence shown here is derived from an EMBL/GenBank/DDBJ whole genome shotgun (WGS) entry which is preliminary data.</text>
</comment>
<evidence type="ECO:0000313" key="11">
    <source>
        <dbReference type="Proteomes" id="UP000030151"/>
    </source>
</evidence>
<dbReference type="HOGENOM" id="CLU_005690_0_0_1"/>
<dbReference type="InterPro" id="IPR001223">
    <property type="entry name" value="Glyco_hydro18_cat"/>
</dbReference>
<evidence type="ECO:0000256" key="1">
    <source>
        <dbReference type="ARBA" id="ARBA00008682"/>
    </source>
</evidence>
<proteinExistence type="inferred from homology"/>
<feature type="chain" id="PRO_5001472896" description="chitinase" evidence="7">
    <location>
        <begin position="23"/>
        <end position="1018"/>
    </location>
</feature>
<dbReference type="Pfam" id="PF01476">
    <property type="entry name" value="LysM"/>
    <property type="match status" value="2"/>
</dbReference>
<dbReference type="AlphaFoldDB" id="A0A014P5K5"/>
<feature type="domain" description="GH18" evidence="9">
    <location>
        <begin position="423"/>
        <end position="766"/>
    </location>
</feature>
<gene>
    <name evidence="10" type="ORF">X797_009267</name>
</gene>
<dbReference type="Gene3D" id="3.20.20.80">
    <property type="entry name" value="Glycosidases"/>
    <property type="match status" value="1"/>
</dbReference>
<dbReference type="PANTHER" id="PTHR47700">
    <property type="entry name" value="V CHITINASE, PUTATIVE (AFU_ORTHOLOGUE AFUA_6G13720)-RELATED"/>
    <property type="match status" value="1"/>
</dbReference>
<keyword evidence="10" id="KW-0378">Hydrolase</keyword>
<evidence type="ECO:0000259" key="8">
    <source>
        <dbReference type="PROSITE" id="PS51782"/>
    </source>
</evidence>
<keyword evidence="5" id="KW-0326">Glycosidase</keyword>
<reference evidence="10 11" key="1">
    <citation type="submission" date="2014-02" db="EMBL/GenBank/DDBJ databases">
        <title>The genome sequence of the entomopathogenic fungus Metarhizium robertsii ARSEF 2575.</title>
        <authorList>
            <person name="Giuliano Garisto Donzelli B."/>
            <person name="Roe B.A."/>
            <person name="Macmil S.L."/>
            <person name="Krasnoff S.B."/>
            <person name="Gibson D.M."/>
        </authorList>
    </citation>
    <scope>NUCLEOTIDE SEQUENCE [LARGE SCALE GENOMIC DNA]</scope>
    <source>
        <strain evidence="10 11">ARSEF 2575</strain>
    </source>
</reference>
<evidence type="ECO:0000313" key="10">
    <source>
        <dbReference type="EMBL" id="EXU97548.1"/>
    </source>
</evidence>
<dbReference type="InterPro" id="IPR011583">
    <property type="entry name" value="Chitinase_II/V-like_cat"/>
</dbReference>
<evidence type="ECO:0000256" key="3">
    <source>
        <dbReference type="ARBA" id="ARBA00022669"/>
    </source>
</evidence>
<comment type="similarity">
    <text evidence="6">Belongs to the secreted LysM effector family.</text>
</comment>